<comment type="caution">
    <text evidence="2">The sequence shown here is derived from an EMBL/GenBank/DDBJ whole genome shotgun (WGS) entry which is preliminary data.</text>
</comment>
<dbReference type="Proteomes" id="UP000240572">
    <property type="component" value="Unassembled WGS sequence"/>
</dbReference>
<dbReference type="RefSeq" id="WP_106521083.1">
    <property type="nucleotide sequence ID" value="NZ_PYGD01000001.1"/>
</dbReference>
<protein>
    <recommendedName>
        <fullName evidence="4">DUF4932 domain-containing protein</fullName>
    </recommendedName>
</protein>
<dbReference type="EMBL" id="PYGD01000001">
    <property type="protein sequence ID" value="PSK94374.1"/>
    <property type="molecule type" value="Genomic_DNA"/>
</dbReference>
<dbReference type="OrthoDB" id="861310at2"/>
<feature type="signal peptide" evidence="1">
    <location>
        <begin position="1"/>
        <end position="20"/>
    </location>
</feature>
<evidence type="ECO:0000256" key="1">
    <source>
        <dbReference type="SAM" id="SignalP"/>
    </source>
</evidence>
<dbReference type="AlphaFoldDB" id="A0A2P8DAX2"/>
<evidence type="ECO:0000313" key="2">
    <source>
        <dbReference type="EMBL" id="PSK94374.1"/>
    </source>
</evidence>
<reference evidence="2 3" key="1">
    <citation type="submission" date="2018-03" db="EMBL/GenBank/DDBJ databases">
        <title>Genomic Encyclopedia of Type Strains, Phase III (KMG-III): the genomes of soil and plant-associated and newly described type strains.</title>
        <authorList>
            <person name="Whitman W."/>
        </authorList>
    </citation>
    <scope>NUCLEOTIDE SEQUENCE [LARGE SCALE GENOMIC DNA]</scope>
    <source>
        <strain evidence="2 3">CGMCC 1.12700</strain>
    </source>
</reference>
<evidence type="ECO:0000313" key="3">
    <source>
        <dbReference type="Proteomes" id="UP000240572"/>
    </source>
</evidence>
<keyword evidence="1" id="KW-0732">Signal</keyword>
<keyword evidence="3" id="KW-1185">Reference proteome</keyword>
<accession>A0A2P8DAX2</accession>
<proteinExistence type="predicted"/>
<feature type="chain" id="PRO_5015178616" description="DUF4932 domain-containing protein" evidence="1">
    <location>
        <begin position="21"/>
        <end position="463"/>
    </location>
</feature>
<gene>
    <name evidence="2" type="ORF">B0I18_101529</name>
</gene>
<sequence length="463" mass="53683">MKRKSVFTFLLALISTAVWAQTTPKIALKYSRLFATYEFVKKLSGNYPETIYKEIFNKSKYHTAAYQQLIAQLDALNLYYEFSYPGYPVAQKLSVGTTSIIQRNLIYSTSLNEFKKNTFGLIPAGDLFQFAGILEKFEPVYDSLVYLPNKDKFDRKFEALEAFVHKVPLGQYFQNGIILYNAPWDYSIPIDIAVIPSIDEDGFTGTAFFNNIITEVPLNFNDNDALFSVLMHEIYHTLYNEQSLAFKNELNGYFYSNASPNSQYANLLLNEALATAMGNGYVFEQINGKPDPEPWYNVKYIAEMSRRMYPLVKQYLAAKKPMDKQFVDEYIRLYDQNFSAWTTEPAHLFTYRNVLTGDENDFKFLRKQYRRANYYENETGVTPAALQRQSQSAVTKVVIISANNKQQLKWVQETYPELKTWKYNPAQEFMYTVLLKDRTKLFVVNKLKSTTEAIFTKNLPATK</sequence>
<evidence type="ECO:0008006" key="4">
    <source>
        <dbReference type="Google" id="ProtNLM"/>
    </source>
</evidence>
<name>A0A2P8DAX2_9BACT</name>
<organism evidence="2 3">
    <name type="scientific">Taibaiella chishuiensis</name>
    <dbReference type="NCBI Taxonomy" id="1434707"/>
    <lineage>
        <taxon>Bacteria</taxon>
        <taxon>Pseudomonadati</taxon>
        <taxon>Bacteroidota</taxon>
        <taxon>Chitinophagia</taxon>
        <taxon>Chitinophagales</taxon>
        <taxon>Chitinophagaceae</taxon>
        <taxon>Taibaiella</taxon>
    </lineage>
</organism>